<evidence type="ECO:0000256" key="7">
    <source>
        <dbReference type="ARBA" id="ARBA00022989"/>
    </source>
</evidence>
<dbReference type="AlphaFoldDB" id="A0A7Y0PPJ5"/>
<evidence type="ECO:0000256" key="6">
    <source>
        <dbReference type="ARBA" id="ARBA00022692"/>
    </source>
</evidence>
<dbReference type="PANTHER" id="PTHR32502">
    <property type="entry name" value="N-ACETYLGALACTOSAMINE PERMEASE II COMPONENT-RELATED"/>
    <property type="match status" value="1"/>
</dbReference>
<feature type="transmembrane region" description="Helical" evidence="9">
    <location>
        <begin position="241"/>
        <end position="262"/>
    </location>
</feature>
<dbReference type="EMBL" id="JABBPK010000001">
    <property type="protein sequence ID" value="NMO79501.1"/>
    <property type="molecule type" value="Genomic_DNA"/>
</dbReference>
<evidence type="ECO:0000256" key="5">
    <source>
        <dbReference type="ARBA" id="ARBA00022683"/>
    </source>
</evidence>
<dbReference type="PANTHER" id="PTHR32502:SF5">
    <property type="entry name" value="N-ACETYLGALACTOSAMINE PERMEASE IID COMPONENT-RELATED"/>
    <property type="match status" value="1"/>
</dbReference>
<dbReference type="PROSITE" id="PS51108">
    <property type="entry name" value="PTS_EIID"/>
    <property type="match status" value="1"/>
</dbReference>
<evidence type="ECO:0000256" key="8">
    <source>
        <dbReference type="ARBA" id="ARBA00023136"/>
    </source>
</evidence>
<organism evidence="10 11">
    <name type="scientific">Niallia alba</name>
    <dbReference type="NCBI Taxonomy" id="2729105"/>
    <lineage>
        <taxon>Bacteria</taxon>
        <taxon>Bacillati</taxon>
        <taxon>Bacillota</taxon>
        <taxon>Bacilli</taxon>
        <taxon>Bacillales</taxon>
        <taxon>Bacillaceae</taxon>
        <taxon>Niallia</taxon>
    </lineage>
</organism>
<dbReference type="RefSeq" id="WP_169189285.1">
    <property type="nucleotide sequence ID" value="NZ_JABBPK010000001.1"/>
</dbReference>
<dbReference type="InterPro" id="IPR050303">
    <property type="entry name" value="GatZ_KbaZ_carbometab"/>
</dbReference>
<dbReference type="GO" id="GO:0005886">
    <property type="term" value="C:plasma membrane"/>
    <property type="evidence" value="ECO:0007669"/>
    <property type="project" value="UniProtKB-SubCell"/>
</dbReference>
<name>A0A7Y0PPJ5_9BACI</name>
<keyword evidence="2" id="KW-0813">Transport</keyword>
<comment type="caution">
    <text evidence="10">The sequence shown here is derived from an EMBL/GenBank/DDBJ whole genome shotgun (WGS) entry which is preliminary data.</text>
</comment>
<keyword evidence="7 9" id="KW-1133">Transmembrane helix</keyword>
<feature type="transmembrane region" description="Helical" evidence="9">
    <location>
        <begin position="159"/>
        <end position="178"/>
    </location>
</feature>
<evidence type="ECO:0000256" key="2">
    <source>
        <dbReference type="ARBA" id="ARBA00022448"/>
    </source>
</evidence>
<feature type="transmembrane region" description="Helical" evidence="9">
    <location>
        <begin position="198"/>
        <end position="221"/>
    </location>
</feature>
<dbReference type="GO" id="GO:0009401">
    <property type="term" value="P:phosphoenolpyruvate-dependent sugar phosphotransferase system"/>
    <property type="evidence" value="ECO:0007669"/>
    <property type="project" value="UniProtKB-KW"/>
</dbReference>
<accession>A0A7Y0PPJ5</accession>
<keyword evidence="5" id="KW-0598">Phosphotransferase system</keyword>
<evidence type="ECO:0000313" key="11">
    <source>
        <dbReference type="Proteomes" id="UP000588491"/>
    </source>
</evidence>
<feature type="transmembrane region" description="Helical" evidence="9">
    <location>
        <begin position="269"/>
        <end position="286"/>
    </location>
</feature>
<keyword evidence="6 9" id="KW-0812">Transmembrane</keyword>
<feature type="transmembrane region" description="Helical" evidence="9">
    <location>
        <begin position="133"/>
        <end position="153"/>
    </location>
</feature>
<evidence type="ECO:0000256" key="9">
    <source>
        <dbReference type="SAM" id="Phobius"/>
    </source>
</evidence>
<keyword evidence="3" id="KW-1003">Cell membrane</keyword>
<comment type="subcellular location">
    <subcellularLocation>
        <location evidence="1">Cell membrane</location>
        <topology evidence="1">Multi-pass membrane protein</topology>
    </subcellularLocation>
</comment>
<keyword evidence="4" id="KW-0762">Sugar transport</keyword>
<gene>
    <name evidence="10" type="ORF">HHU08_21430</name>
</gene>
<proteinExistence type="predicted"/>
<evidence type="ECO:0000256" key="1">
    <source>
        <dbReference type="ARBA" id="ARBA00004651"/>
    </source>
</evidence>
<protein>
    <submittedName>
        <fullName evidence="10">PTS system mannose/fructose/sorbose family transporter subunit IID</fullName>
    </submittedName>
</protein>
<evidence type="ECO:0000256" key="4">
    <source>
        <dbReference type="ARBA" id="ARBA00022597"/>
    </source>
</evidence>
<dbReference type="Proteomes" id="UP000588491">
    <property type="component" value="Unassembled WGS sequence"/>
</dbReference>
<evidence type="ECO:0000313" key="10">
    <source>
        <dbReference type="EMBL" id="NMO79501.1"/>
    </source>
</evidence>
<sequence>MNTEEKKQSPVSYPDPITKKDLLKAWSRWWWANEIPHTFDRMVAPSFLFGMTPILKKLYKDKKDLSEAYQRHLLFFNTQAIWGGGTLTGITASLEESRAKALAEGKEEEAPSPDMINNTKVGLMGALAGIGDAIDSGTVQYIFIAIALPWAMAGSPLGALFPFLGFTLVTFLYGYYFVRMGYGLGRNAAKEILAGSRIKTMIDALSVLGLFMMGILAGSYVKVSSSLSFTLSEKQFVLQDILDSILPGLLPLLTVLGVYLYFDKKGFNITKGLLWLTGTLIVLGTIKVL</sequence>
<dbReference type="Pfam" id="PF03613">
    <property type="entry name" value="EIID-AGA"/>
    <property type="match status" value="1"/>
</dbReference>
<keyword evidence="8 9" id="KW-0472">Membrane</keyword>
<reference evidence="10 11" key="1">
    <citation type="submission" date="2020-04" db="EMBL/GenBank/DDBJ databases">
        <title>Bacillus sp. UniB3 isolated from commercial digestive syrup.</title>
        <authorList>
            <person name="Thorat V."/>
            <person name="Kirdat K."/>
            <person name="Tiwarekar B."/>
            <person name="Yadav A."/>
        </authorList>
    </citation>
    <scope>NUCLEOTIDE SEQUENCE [LARGE SCALE GENOMIC DNA]</scope>
    <source>
        <strain evidence="10 11">UniB3</strain>
    </source>
</reference>
<dbReference type="InterPro" id="IPR004704">
    <property type="entry name" value="PTS_IID_man"/>
</dbReference>
<evidence type="ECO:0000256" key="3">
    <source>
        <dbReference type="ARBA" id="ARBA00022475"/>
    </source>
</evidence>
<keyword evidence="11" id="KW-1185">Reference proteome</keyword>